<comment type="caution">
    <text evidence="2">The sequence shown here is derived from an EMBL/GenBank/DDBJ whole genome shotgun (WGS) entry which is preliminary data.</text>
</comment>
<name>A0A8H5N9A1_9HYPO</name>
<sequence length="319" mass="34902">MTDLYIHIESCHHPYFRNSPVTCTKCREDLSTDKNGAPHAHDQSQCVRTTAGESGIMLVSELKRCRQDNVGRHAEKAWTHFVEIAVPYLTAKARIAPLNTGSLDLVLDSIYRIHYSTKNDGDRPPTSQLNIAGPAPTVPYGTQSGSSLYQDGVQVAQYQPVPRVRNANSQQLPRQDSNLQATQNEARSGKKRKKSQQALPQAAHSQLNGNGTLTHQEQVNQYAPQPQASHLQLAQTSHVTTVDVSGMQGSSINQHSLDIPQSQGYSTSNGFDISPNWLQSNIIPAENPSEVTGSMAPQSIGVSQPQHLDEAQVHSQSMN</sequence>
<feature type="region of interest" description="Disordered" evidence="1">
    <location>
        <begin position="298"/>
        <end position="319"/>
    </location>
</feature>
<feature type="region of interest" description="Disordered" evidence="1">
    <location>
        <begin position="167"/>
        <end position="209"/>
    </location>
</feature>
<feature type="compositionally biased region" description="Polar residues" evidence="1">
    <location>
        <begin position="196"/>
        <end position="209"/>
    </location>
</feature>
<organism evidence="2 3">
    <name type="scientific">Fusarium napiforme</name>
    <dbReference type="NCBI Taxonomy" id="42672"/>
    <lineage>
        <taxon>Eukaryota</taxon>
        <taxon>Fungi</taxon>
        <taxon>Dikarya</taxon>
        <taxon>Ascomycota</taxon>
        <taxon>Pezizomycotina</taxon>
        <taxon>Sordariomycetes</taxon>
        <taxon>Hypocreomycetidae</taxon>
        <taxon>Hypocreales</taxon>
        <taxon>Nectriaceae</taxon>
        <taxon>Fusarium</taxon>
        <taxon>Fusarium fujikuroi species complex</taxon>
    </lineage>
</organism>
<evidence type="ECO:0000313" key="2">
    <source>
        <dbReference type="EMBL" id="KAF5558261.1"/>
    </source>
</evidence>
<dbReference type="EMBL" id="JAAOAO010000188">
    <property type="protein sequence ID" value="KAF5558261.1"/>
    <property type="molecule type" value="Genomic_DNA"/>
</dbReference>
<accession>A0A8H5N9A1</accession>
<dbReference type="Proteomes" id="UP000574317">
    <property type="component" value="Unassembled WGS sequence"/>
</dbReference>
<feature type="region of interest" description="Disordered" evidence="1">
    <location>
        <begin position="116"/>
        <end position="146"/>
    </location>
</feature>
<protein>
    <submittedName>
        <fullName evidence="2">Uncharacterized protein</fullName>
    </submittedName>
</protein>
<evidence type="ECO:0000313" key="3">
    <source>
        <dbReference type="Proteomes" id="UP000574317"/>
    </source>
</evidence>
<evidence type="ECO:0000256" key="1">
    <source>
        <dbReference type="SAM" id="MobiDB-lite"/>
    </source>
</evidence>
<keyword evidence="3" id="KW-1185">Reference proteome</keyword>
<reference evidence="2 3" key="1">
    <citation type="submission" date="2020-05" db="EMBL/GenBank/DDBJ databases">
        <title>Identification and distribution of gene clusters putatively required for synthesis of sphingolipid metabolism inhibitors in phylogenetically diverse species of the filamentous fungus Fusarium.</title>
        <authorList>
            <person name="Kim H.-S."/>
            <person name="Busman M."/>
            <person name="Brown D.W."/>
            <person name="Divon H."/>
            <person name="Uhlig S."/>
            <person name="Proctor R.H."/>
        </authorList>
    </citation>
    <scope>NUCLEOTIDE SEQUENCE [LARGE SCALE GENOMIC DNA]</scope>
    <source>
        <strain evidence="2 3">NRRL 25196</strain>
    </source>
</reference>
<proteinExistence type="predicted"/>
<gene>
    <name evidence="2" type="ORF">FNAPI_5132</name>
</gene>
<feature type="compositionally biased region" description="Polar residues" evidence="1">
    <location>
        <begin position="167"/>
        <end position="186"/>
    </location>
</feature>
<dbReference type="AlphaFoldDB" id="A0A8H5N9A1"/>